<evidence type="ECO:0000313" key="3">
    <source>
        <dbReference type="Proteomes" id="UP000664382"/>
    </source>
</evidence>
<dbReference type="InterPro" id="IPR001173">
    <property type="entry name" value="Glyco_trans_2-like"/>
</dbReference>
<dbReference type="PANTHER" id="PTHR22916">
    <property type="entry name" value="GLYCOSYLTRANSFERASE"/>
    <property type="match status" value="1"/>
</dbReference>
<dbReference type="AlphaFoldDB" id="A0A939MKN8"/>
<dbReference type="RefSeq" id="WP_208095229.1">
    <property type="nucleotide sequence ID" value="NZ_JAGDYM010000003.1"/>
</dbReference>
<accession>A0A939MKN8</accession>
<reference evidence="2" key="1">
    <citation type="submission" date="2021-03" db="EMBL/GenBank/DDBJ databases">
        <title>Leucobacter chromiisoli sp. nov., isolated from chromium-containing soil of chemical plant.</title>
        <authorList>
            <person name="Xu Z."/>
        </authorList>
    </citation>
    <scope>NUCLEOTIDE SEQUENCE</scope>
    <source>
        <strain evidence="2">S27</strain>
    </source>
</reference>
<dbReference type="CDD" id="cd00761">
    <property type="entry name" value="Glyco_tranf_GTA_type"/>
    <property type="match status" value="1"/>
</dbReference>
<protein>
    <submittedName>
        <fullName evidence="2">Glycosyltransferase family 2 protein</fullName>
    </submittedName>
</protein>
<name>A0A939MKN8_9MICO</name>
<dbReference type="GO" id="GO:0016758">
    <property type="term" value="F:hexosyltransferase activity"/>
    <property type="evidence" value="ECO:0007669"/>
    <property type="project" value="UniProtKB-ARBA"/>
</dbReference>
<keyword evidence="3" id="KW-1185">Reference proteome</keyword>
<dbReference type="InterPro" id="IPR029044">
    <property type="entry name" value="Nucleotide-diphossugar_trans"/>
</dbReference>
<dbReference type="Pfam" id="PF00535">
    <property type="entry name" value="Glycos_transf_2"/>
    <property type="match status" value="1"/>
</dbReference>
<feature type="domain" description="Glycosyltransferase 2-like" evidence="1">
    <location>
        <begin position="246"/>
        <end position="352"/>
    </location>
</feature>
<evidence type="ECO:0000259" key="1">
    <source>
        <dbReference type="Pfam" id="PF00535"/>
    </source>
</evidence>
<sequence>MPKYHLRNLRLPQPVIEGEAGLRLFGEEDYLGISRRTAGAMMELGTRMLSPQMIDALTRVGTEGRFDWPGLCAHLRESGLRELPEEWHLPYLLNAAFLNSTVVGGAEAIQQAAALVRLSLEHIYFPEALKRLRSRLYVLQIAHLSRDRELLREVFARVPNTVDRRNGSVSWAVRTDELLPVEWTEDDEERVEEWWRAFNEPFAEAGLEDWEFRRSELSIGRSVFSCIHAPRLRTCEVPVDRQPLVTVIVPTYCPGQSFLNTIESLVHQSWQNLDILIVDDASPSGQEFIDRAVASDPRIRMVRMEVNGGAYKARNRGMRLARGEYVTVVDSDDQSHPRKIERQIIPLLRDPSLLGTMAYAMRVFDNGSIVNLGGHPVGHHLPSLLYRKEQTISALGYYDDVRKAADTEYAARLRHRFGGRAILNLEQPLDLYQLTAGSLSRNDFRAGWFSDRRVAYRHQWKTWHENVLVDPEVDHSPIRPDGSRAFVAPPAYLKEPMVEFVEFAYLSEWATSVEQHESPAETVRALAAARPEHPVGLLHGVHPRWTPPEREFSVSHETWELVETGAAAWISWDEPVHVGTLVVPSPEYLLYLPVEGENALVVDRVVIGVDTVLQDEDGRAGILDPRVIEERCRSAFGVEPSWIPATSRIGAALAPAATAELLPAGSLRVAAPDAGRDAVGAGDPPIFGFAPFAPFGGGLGRLRRFFRAVPRGSRALVYDGYGAFPFWARAARPHRVSFIAQDELSPREFVERVDVLVLDPFEYRFPLPQAYLWAALARGVVVVAPEGYRNELGDAVTAFPPGGLEDLLARLGGDREFFGSRREAARSAWAEHASPAAFAGVLARAGLIGEGSPQAQKAPKREPVE</sequence>
<dbReference type="SUPFAM" id="SSF53448">
    <property type="entry name" value="Nucleotide-diphospho-sugar transferases"/>
    <property type="match status" value="1"/>
</dbReference>
<dbReference type="Gene3D" id="3.90.550.10">
    <property type="entry name" value="Spore Coat Polysaccharide Biosynthesis Protein SpsA, Chain A"/>
    <property type="match status" value="1"/>
</dbReference>
<dbReference type="EMBL" id="JAGDYM010000003">
    <property type="protein sequence ID" value="MBO1900587.1"/>
    <property type="molecule type" value="Genomic_DNA"/>
</dbReference>
<proteinExistence type="predicted"/>
<gene>
    <name evidence="2" type="ORF">J4H92_01325</name>
</gene>
<evidence type="ECO:0000313" key="2">
    <source>
        <dbReference type="EMBL" id="MBO1900587.1"/>
    </source>
</evidence>
<dbReference type="PANTHER" id="PTHR22916:SF3">
    <property type="entry name" value="UDP-GLCNAC:BETAGAL BETA-1,3-N-ACETYLGLUCOSAMINYLTRANSFERASE-LIKE PROTEIN 1"/>
    <property type="match status" value="1"/>
</dbReference>
<dbReference type="Proteomes" id="UP000664382">
    <property type="component" value="Unassembled WGS sequence"/>
</dbReference>
<comment type="caution">
    <text evidence="2">The sequence shown here is derived from an EMBL/GenBank/DDBJ whole genome shotgun (WGS) entry which is preliminary data.</text>
</comment>
<organism evidence="2 3">
    <name type="scientific">Leucobacter weissii</name>
    <dbReference type="NCBI Taxonomy" id="1983706"/>
    <lineage>
        <taxon>Bacteria</taxon>
        <taxon>Bacillati</taxon>
        <taxon>Actinomycetota</taxon>
        <taxon>Actinomycetes</taxon>
        <taxon>Micrococcales</taxon>
        <taxon>Microbacteriaceae</taxon>
        <taxon>Leucobacter</taxon>
    </lineage>
</organism>